<keyword evidence="5" id="KW-0539">Nucleus</keyword>
<dbReference type="GO" id="GO:0051123">
    <property type="term" value="P:RNA polymerase II preinitiation complex assembly"/>
    <property type="evidence" value="ECO:0007669"/>
    <property type="project" value="TreeGrafter"/>
</dbReference>
<dbReference type="InterPro" id="IPR006751">
    <property type="entry name" value="TAFII55_prot_cons_reg"/>
</dbReference>
<feature type="compositionally biased region" description="Low complexity" evidence="7">
    <location>
        <begin position="657"/>
        <end position="666"/>
    </location>
</feature>
<feature type="compositionally biased region" description="Low complexity" evidence="7">
    <location>
        <begin position="314"/>
        <end position="353"/>
    </location>
</feature>
<dbReference type="PANTHER" id="PTHR12228:SF0">
    <property type="entry name" value="TATA-BOX BINDING PROTEIN ASSOCIATED FACTOR 7"/>
    <property type="match status" value="1"/>
</dbReference>
<dbReference type="EMBL" id="ADBJ01000008">
    <property type="protein sequence ID" value="EFA85239.1"/>
    <property type="molecule type" value="Genomic_DNA"/>
</dbReference>
<feature type="region of interest" description="Disordered" evidence="7">
    <location>
        <begin position="237"/>
        <end position="686"/>
    </location>
</feature>
<evidence type="ECO:0000313" key="10">
    <source>
        <dbReference type="Proteomes" id="UP000001396"/>
    </source>
</evidence>
<evidence type="ECO:0000256" key="7">
    <source>
        <dbReference type="SAM" id="MobiDB-lite"/>
    </source>
</evidence>
<keyword evidence="10" id="KW-1185">Reference proteome</keyword>
<dbReference type="Pfam" id="PF04658">
    <property type="entry name" value="TAFII55_N"/>
    <property type="match status" value="1"/>
</dbReference>
<accession>D3B1R5</accession>
<comment type="similarity">
    <text evidence="2">Belongs to the TAF7 family.</text>
</comment>
<feature type="compositionally biased region" description="Polar residues" evidence="7">
    <location>
        <begin position="150"/>
        <end position="171"/>
    </location>
</feature>
<keyword evidence="9" id="KW-0396">Initiation factor</keyword>
<dbReference type="InterPro" id="IPR037817">
    <property type="entry name" value="TAF7"/>
</dbReference>
<feature type="compositionally biased region" description="Low complexity" evidence="7">
    <location>
        <begin position="549"/>
        <end position="602"/>
    </location>
</feature>
<dbReference type="STRING" id="670386.D3B1R5"/>
<comment type="subcellular location">
    <subcellularLocation>
        <location evidence="1">Nucleus</location>
    </subcellularLocation>
</comment>
<feature type="compositionally biased region" description="Low complexity" evidence="7">
    <location>
        <begin position="32"/>
        <end position="54"/>
    </location>
</feature>
<dbReference type="SMART" id="SM01370">
    <property type="entry name" value="TAFII55_N"/>
    <property type="match status" value="1"/>
</dbReference>
<feature type="compositionally biased region" description="Acidic residues" evidence="7">
    <location>
        <begin position="251"/>
        <end position="263"/>
    </location>
</feature>
<keyword evidence="9" id="KW-0648">Protein biosynthesis</keyword>
<evidence type="ECO:0000256" key="3">
    <source>
        <dbReference type="ARBA" id="ARBA00023015"/>
    </source>
</evidence>
<protein>
    <submittedName>
        <fullName evidence="9">Transcription initiation factor TFIID subunit</fullName>
    </submittedName>
</protein>
<dbReference type="GO" id="GO:0003743">
    <property type="term" value="F:translation initiation factor activity"/>
    <property type="evidence" value="ECO:0007669"/>
    <property type="project" value="UniProtKB-KW"/>
</dbReference>
<organism evidence="9 10">
    <name type="scientific">Heterostelium pallidum (strain ATCC 26659 / Pp 5 / PN500)</name>
    <name type="common">Cellular slime mold</name>
    <name type="synonym">Polysphondylium pallidum</name>
    <dbReference type="NCBI Taxonomy" id="670386"/>
    <lineage>
        <taxon>Eukaryota</taxon>
        <taxon>Amoebozoa</taxon>
        <taxon>Evosea</taxon>
        <taxon>Eumycetozoa</taxon>
        <taxon>Dictyostelia</taxon>
        <taxon>Acytosteliales</taxon>
        <taxon>Acytosteliaceae</taxon>
        <taxon>Heterostelium</taxon>
    </lineage>
</organism>
<dbReference type="SUPFAM" id="SSF81995">
    <property type="entry name" value="beta-sandwich domain of Sec23/24"/>
    <property type="match status" value="1"/>
</dbReference>
<feature type="compositionally biased region" description="Basic and acidic residues" evidence="7">
    <location>
        <begin position="356"/>
        <end position="380"/>
    </location>
</feature>
<dbReference type="GO" id="GO:0016251">
    <property type="term" value="F:RNA polymerase II general transcription initiation factor activity"/>
    <property type="evidence" value="ECO:0007669"/>
    <property type="project" value="TreeGrafter"/>
</dbReference>
<dbReference type="CDD" id="cd08047">
    <property type="entry name" value="TAF7"/>
    <property type="match status" value="1"/>
</dbReference>
<feature type="compositionally biased region" description="Polar residues" evidence="7">
    <location>
        <begin position="539"/>
        <end position="548"/>
    </location>
</feature>
<feature type="compositionally biased region" description="Polar residues" evidence="7">
    <location>
        <begin position="623"/>
        <end position="635"/>
    </location>
</feature>
<evidence type="ECO:0000256" key="5">
    <source>
        <dbReference type="ARBA" id="ARBA00023242"/>
    </source>
</evidence>
<feature type="domain" description="TAFII55 protein conserved region" evidence="8">
    <location>
        <begin position="64"/>
        <end position="215"/>
    </location>
</feature>
<proteinExistence type="inferred from homology"/>
<feature type="compositionally biased region" description="Basic and acidic residues" evidence="7">
    <location>
        <begin position="454"/>
        <end position="525"/>
    </location>
</feature>
<feature type="coiled-coil region" evidence="6">
    <location>
        <begin position="691"/>
        <end position="755"/>
    </location>
</feature>
<dbReference type="RefSeq" id="XP_020437348.1">
    <property type="nucleotide sequence ID" value="XM_020573231.1"/>
</dbReference>
<dbReference type="OMA" id="KGKERTH"/>
<evidence type="ECO:0000256" key="1">
    <source>
        <dbReference type="ARBA" id="ARBA00004123"/>
    </source>
</evidence>
<feature type="compositionally biased region" description="Pro residues" evidence="7">
    <location>
        <begin position="639"/>
        <end position="656"/>
    </location>
</feature>
<feature type="region of interest" description="Disordered" evidence="7">
    <location>
        <begin position="1"/>
        <end position="20"/>
    </location>
</feature>
<dbReference type="AlphaFoldDB" id="D3B1R5"/>
<reference evidence="9 10" key="1">
    <citation type="journal article" date="2011" name="Genome Res.">
        <title>Phylogeny-wide analysis of social amoeba genomes highlights ancient origins for complex intercellular communication.</title>
        <authorList>
            <person name="Heidel A.J."/>
            <person name="Lawal H.M."/>
            <person name="Felder M."/>
            <person name="Schilde C."/>
            <person name="Helps N.R."/>
            <person name="Tunggal B."/>
            <person name="Rivero F."/>
            <person name="John U."/>
            <person name="Schleicher M."/>
            <person name="Eichinger L."/>
            <person name="Platzer M."/>
            <person name="Noegel A.A."/>
            <person name="Schaap P."/>
            <person name="Gloeckner G."/>
        </authorList>
    </citation>
    <scope>NUCLEOTIDE SEQUENCE [LARGE SCALE GENOMIC DNA]</scope>
    <source>
        <strain evidence="10">ATCC 26659 / Pp 5 / PN500</strain>
    </source>
</reference>
<keyword evidence="3" id="KW-0805">Transcription regulation</keyword>
<dbReference type="InParanoid" id="D3B1R5"/>
<evidence type="ECO:0000256" key="2">
    <source>
        <dbReference type="ARBA" id="ARBA00009368"/>
    </source>
</evidence>
<dbReference type="GO" id="GO:0005669">
    <property type="term" value="C:transcription factor TFIID complex"/>
    <property type="evidence" value="ECO:0007669"/>
    <property type="project" value="InterPro"/>
</dbReference>
<evidence type="ECO:0000259" key="8">
    <source>
        <dbReference type="SMART" id="SM01370"/>
    </source>
</evidence>
<dbReference type="GeneID" id="31357764"/>
<keyword evidence="4" id="KW-0804">Transcription</keyword>
<evidence type="ECO:0000313" key="9">
    <source>
        <dbReference type="EMBL" id="EFA85239.1"/>
    </source>
</evidence>
<keyword evidence="6" id="KW-0175">Coiled coil</keyword>
<feature type="region of interest" description="Disordered" evidence="7">
    <location>
        <begin position="150"/>
        <end position="174"/>
    </location>
</feature>
<evidence type="ECO:0000256" key="6">
    <source>
        <dbReference type="SAM" id="Coils"/>
    </source>
</evidence>
<feature type="region of interest" description="Disordered" evidence="7">
    <location>
        <begin position="32"/>
        <end position="58"/>
    </location>
</feature>
<dbReference type="Proteomes" id="UP000001396">
    <property type="component" value="Unassembled WGS sequence"/>
</dbReference>
<gene>
    <name evidence="9" type="primary">taf7</name>
    <name evidence="9" type="ORF">PPL_02239</name>
</gene>
<comment type="caution">
    <text evidence="9">The sequence shown here is derived from an EMBL/GenBank/DDBJ whole genome shotgun (WGS) entry which is preliminary data.</text>
</comment>
<name>D3B1R5_HETP5</name>
<sequence length="761" mass="87214">MNTPPYYNNSHHHNSSSGNHYQYQQQNFYNQQSPQFQQQQHQQHQQQQQQNANQLNGFGRPLDCEDQLILRLPLNVADRVRRMIKQKHFDAPIDVQFKSDRAMVFKIGDQEFDASLFDLPCILESHKTLDKTTYYKTADIGQMIEVYETPQSDSNNQNEIPSDYKSTSGITPPTKEITKKRHRELSKDKVTEIAKIEEELVRIIKPGYIEQEEVEFVTMEELTERYGSELFANATNSTEPIIFEERADDQVTLDEDSDDDDNMPSDSENNPLHDMMTIKIKTSNRSFNRHVGRFGDEDINMMNEDRPLPPGKRSQQPQQQQLQQSVPSPQSNNNVSNRNSISSSNLLDSGLSPYGTEKKERKPRCDKGKERTHSPGDLKIKLPIGLHNDDNEFNDGFRVPEERKSALSPRDISINSPDNDDKKRKRKERFDDLSPTSRNSSSSSHHHHHKKDREHRTGGEHKDREHRHGGEHRDRDRERDRGDRGDRDRENRGDRDRDRDRDRERDREHRHSGGEHKDGNRDDEHRRKKRREKEGLETESFSPTSPFQNNNNDNNNNNNSNNNNNTPTSNISSSTTPTTTTTTTTTTSTSNPPTITNPSTPIANIGSPTQPPIKVESPPQLPQTPKTPSQFTNIASPLPSTPPVQSPQIPPYPKTPPTSMTMSSEMVASPTNSQPMESIVPPSASSNTNELLQVRSTLRKVQQEADSLKKKVDDLQANFASLPNKILKERQQKIIDKLQKEYTDKLKDIETLNSVIKELEE</sequence>
<feature type="compositionally biased region" description="Basic residues" evidence="7">
    <location>
        <begin position="444"/>
        <end position="453"/>
    </location>
</feature>
<evidence type="ECO:0000256" key="4">
    <source>
        <dbReference type="ARBA" id="ARBA00023163"/>
    </source>
</evidence>
<dbReference type="PANTHER" id="PTHR12228">
    <property type="entry name" value="TRANSCRIPTION INITIATION FACTOR TFIID 55 KD SUBUNIT-RELATED"/>
    <property type="match status" value="1"/>
</dbReference>